<accession>A0A7S3MP13</accession>
<gene>
    <name evidence="1" type="ORF">FEHR0123_LOCUS8152</name>
</gene>
<sequence>MRKSSKFNKLISTEFASIANDYEESSANKGAMQQEKARKRLRSDIFKMSHEREENRTNLYMHEEQATDAARLEEVLEAKWYHKPQNFKIISKINPKGNDRLNRLLNNRGFA</sequence>
<dbReference type="AlphaFoldDB" id="A0A7S3MP13"/>
<name>A0A7S3MP13_9SPIT</name>
<evidence type="ECO:0000313" key="1">
    <source>
        <dbReference type="EMBL" id="CAE0313228.1"/>
    </source>
</evidence>
<reference evidence="1" key="1">
    <citation type="submission" date="2021-01" db="EMBL/GenBank/DDBJ databases">
        <authorList>
            <person name="Corre E."/>
            <person name="Pelletier E."/>
            <person name="Niang G."/>
            <person name="Scheremetjew M."/>
            <person name="Finn R."/>
            <person name="Kale V."/>
            <person name="Holt S."/>
            <person name="Cochrane G."/>
            <person name="Meng A."/>
            <person name="Brown T."/>
            <person name="Cohen L."/>
        </authorList>
    </citation>
    <scope>NUCLEOTIDE SEQUENCE</scope>
    <source>
        <strain evidence="1">Fehren 1</strain>
    </source>
</reference>
<dbReference type="EMBL" id="HBIE01026744">
    <property type="protein sequence ID" value="CAE0313228.1"/>
    <property type="molecule type" value="Transcribed_RNA"/>
</dbReference>
<proteinExistence type="predicted"/>
<organism evidence="1">
    <name type="scientific">Favella ehrenbergii</name>
    <dbReference type="NCBI Taxonomy" id="182087"/>
    <lineage>
        <taxon>Eukaryota</taxon>
        <taxon>Sar</taxon>
        <taxon>Alveolata</taxon>
        <taxon>Ciliophora</taxon>
        <taxon>Intramacronucleata</taxon>
        <taxon>Spirotrichea</taxon>
        <taxon>Choreotrichia</taxon>
        <taxon>Tintinnida</taxon>
        <taxon>Xystonellidae</taxon>
        <taxon>Favella</taxon>
    </lineage>
</organism>
<protein>
    <submittedName>
        <fullName evidence="1">Uncharacterized protein</fullName>
    </submittedName>
</protein>